<sequence>MTGRQASMALRAAEEQQLAAEAKAAAQVAEVERLQALLAAARTDAKKPKRAAPPFGRGPGMPCTTEGCDCNGNETAHATHAYMAHSWVVTIHTLRVVHVCVPWCA</sequence>
<dbReference type="EMBL" id="HBEY01009926">
    <property type="protein sequence ID" value="CAD8601463.1"/>
    <property type="molecule type" value="Transcribed_RNA"/>
</dbReference>
<evidence type="ECO:0000313" key="1">
    <source>
        <dbReference type="EMBL" id="CAD8601463.1"/>
    </source>
</evidence>
<protein>
    <submittedName>
        <fullName evidence="1">Uncharacterized protein</fullName>
    </submittedName>
</protein>
<organism evidence="1">
    <name type="scientific">Coccolithus braarudii</name>
    <dbReference type="NCBI Taxonomy" id="221442"/>
    <lineage>
        <taxon>Eukaryota</taxon>
        <taxon>Haptista</taxon>
        <taxon>Haptophyta</taxon>
        <taxon>Prymnesiophyceae</taxon>
        <taxon>Coccolithales</taxon>
        <taxon>Coccolithaceae</taxon>
        <taxon>Coccolithus</taxon>
    </lineage>
</organism>
<gene>
    <name evidence="1" type="ORF">CPEL01642_LOCUS4794</name>
</gene>
<dbReference type="AlphaFoldDB" id="A0A7S0L3Y0"/>
<reference evidence="1" key="1">
    <citation type="submission" date="2021-01" db="EMBL/GenBank/DDBJ databases">
        <authorList>
            <person name="Corre E."/>
            <person name="Pelletier E."/>
            <person name="Niang G."/>
            <person name="Scheremetjew M."/>
            <person name="Finn R."/>
            <person name="Kale V."/>
            <person name="Holt S."/>
            <person name="Cochrane G."/>
            <person name="Meng A."/>
            <person name="Brown T."/>
            <person name="Cohen L."/>
        </authorList>
    </citation>
    <scope>NUCLEOTIDE SEQUENCE</scope>
    <source>
        <strain evidence="1">PLY182g</strain>
    </source>
</reference>
<name>A0A7S0L3Y0_9EUKA</name>
<accession>A0A7S0L3Y0</accession>
<proteinExistence type="predicted"/>